<dbReference type="AlphaFoldDB" id="A0A9Q1R826"/>
<dbReference type="SMART" id="SM01019">
    <property type="entry name" value="B3"/>
    <property type="match status" value="1"/>
</dbReference>
<evidence type="ECO:0000313" key="9">
    <source>
        <dbReference type="Proteomes" id="UP001152561"/>
    </source>
</evidence>
<dbReference type="InterPro" id="IPR050655">
    <property type="entry name" value="Plant_B3_domain"/>
</dbReference>
<organism evidence="8 9">
    <name type="scientific">Anisodus acutangulus</name>
    <dbReference type="NCBI Taxonomy" id="402998"/>
    <lineage>
        <taxon>Eukaryota</taxon>
        <taxon>Viridiplantae</taxon>
        <taxon>Streptophyta</taxon>
        <taxon>Embryophyta</taxon>
        <taxon>Tracheophyta</taxon>
        <taxon>Spermatophyta</taxon>
        <taxon>Magnoliopsida</taxon>
        <taxon>eudicotyledons</taxon>
        <taxon>Gunneridae</taxon>
        <taxon>Pentapetalae</taxon>
        <taxon>asterids</taxon>
        <taxon>lamiids</taxon>
        <taxon>Solanales</taxon>
        <taxon>Solanaceae</taxon>
        <taxon>Solanoideae</taxon>
        <taxon>Hyoscyameae</taxon>
        <taxon>Anisodus</taxon>
    </lineage>
</organism>
<feature type="domain" description="TF-B3" evidence="7">
    <location>
        <begin position="1"/>
        <end position="89"/>
    </location>
</feature>
<dbReference type="PANTHER" id="PTHR31920:SF108">
    <property type="entry name" value="B3 DOMAIN-CONTAINING TRANSCRIPTION FACTOR VRN1-LIKE"/>
    <property type="match status" value="1"/>
</dbReference>
<keyword evidence="3" id="KW-0238">DNA-binding</keyword>
<evidence type="ECO:0000313" key="8">
    <source>
        <dbReference type="EMBL" id="KAJ8544725.1"/>
    </source>
</evidence>
<feature type="region of interest" description="Disordered" evidence="6">
    <location>
        <begin position="128"/>
        <end position="168"/>
    </location>
</feature>
<dbReference type="InterPro" id="IPR015300">
    <property type="entry name" value="DNA-bd_pseudobarrel_sf"/>
</dbReference>
<keyword evidence="4" id="KW-0804">Transcription</keyword>
<dbReference type="EMBL" id="JAJAGQ010000013">
    <property type="protein sequence ID" value="KAJ8544725.1"/>
    <property type="molecule type" value="Genomic_DNA"/>
</dbReference>
<evidence type="ECO:0000256" key="3">
    <source>
        <dbReference type="ARBA" id="ARBA00023125"/>
    </source>
</evidence>
<dbReference type="Gene3D" id="2.40.330.10">
    <property type="entry name" value="DNA-binding pseudobarrel domain"/>
    <property type="match status" value="1"/>
</dbReference>
<accession>A0A9Q1R826</accession>
<dbReference type="GO" id="GO:0003677">
    <property type="term" value="F:DNA binding"/>
    <property type="evidence" value="ECO:0007669"/>
    <property type="project" value="UniProtKB-KW"/>
</dbReference>
<dbReference type="PROSITE" id="PS50863">
    <property type="entry name" value="B3"/>
    <property type="match status" value="1"/>
</dbReference>
<name>A0A9Q1R826_9SOLA</name>
<dbReference type="CDD" id="cd10017">
    <property type="entry name" value="B3_DNA"/>
    <property type="match status" value="1"/>
</dbReference>
<keyword evidence="2" id="KW-0805">Transcription regulation</keyword>
<evidence type="ECO:0000259" key="7">
    <source>
        <dbReference type="PROSITE" id="PS50863"/>
    </source>
</evidence>
<dbReference type="Pfam" id="PF02362">
    <property type="entry name" value="B3"/>
    <property type="match status" value="1"/>
</dbReference>
<feature type="compositionally biased region" description="Basic and acidic residues" evidence="6">
    <location>
        <begin position="128"/>
        <end position="150"/>
    </location>
</feature>
<sequence length="300" mass="34397">MKLSRDFLCTQRIPEDFDTIYCKNMLNPVYLEVPSGEVWEVEVKHYQGQTWLAKGWKDFTDYYSISSGYFLIFRYNNRSHFNVTIFELSAAEIEYPYSSHTFYCHETHHAPERDQSESDDSVDILEDTPRSQKVKEKLPNMVEHSVENRGHVPIGQSSKRKIQQGDADDDLSVEKLQEGQTGNTLMHNIVGVPGGSDSVSKVIKTDNSVPFSQPMVVHTENLKQPSESSYGFNLKIKEEHGEGTEIKHSAEILGQYSSGQRSKRKRLEGYAEDDASIDIHTKSIKVESLFFAFFHEEEQK</sequence>
<dbReference type="InterPro" id="IPR003340">
    <property type="entry name" value="B3_DNA-bd"/>
</dbReference>
<evidence type="ECO:0000256" key="5">
    <source>
        <dbReference type="ARBA" id="ARBA00023242"/>
    </source>
</evidence>
<evidence type="ECO:0000256" key="2">
    <source>
        <dbReference type="ARBA" id="ARBA00023015"/>
    </source>
</evidence>
<evidence type="ECO:0000256" key="6">
    <source>
        <dbReference type="SAM" id="MobiDB-lite"/>
    </source>
</evidence>
<reference evidence="9" key="1">
    <citation type="journal article" date="2023" name="Proc. Natl. Acad. Sci. U.S.A.">
        <title>Genomic and structural basis for evolution of tropane alkaloid biosynthesis.</title>
        <authorList>
            <person name="Wanga Y.-J."/>
            <person name="Taina T."/>
            <person name="Yua J.-Y."/>
            <person name="Lia J."/>
            <person name="Xua B."/>
            <person name="Chenc J."/>
            <person name="D'Auriad J.C."/>
            <person name="Huanga J.-P."/>
            <person name="Huanga S.-X."/>
        </authorList>
    </citation>
    <scope>NUCLEOTIDE SEQUENCE [LARGE SCALE GENOMIC DNA]</scope>
    <source>
        <strain evidence="9">cv. KIB-2019</strain>
    </source>
</reference>
<dbReference type="Proteomes" id="UP001152561">
    <property type="component" value="Unassembled WGS sequence"/>
</dbReference>
<dbReference type="SUPFAM" id="SSF101936">
    <property type="entry name" value="DNA-binding pseudobarrel domain"/>
    <property type="match status" value="1"/>
</dbReference>
<keyword evidence="5" id="KW-0539">Nucleus</keyword>
<dbReference type="PANTHER" id="PTHR31920">
    <property type="entry name" value="B3 DOMAIN-CONTAINING"/>
    <property type="match status" value="1"/>
</dbReference>
<evidence type="ECO:0000256" key="1">
    <source>
        <dbReference type="ARBA" id="ARBA00004123"/>
    </source>
</evidence>
<dbReference type="GO" id="GO:0005634">
    <property type="term" value="C:nucleus"/>
    <property type="evidence" value="ECO:0007669"/>
    <property type="project" value="UniProtKB-SubCell"/>
</dbReference>
<dbReference type="OrthoDB" id="1304217at2759"/>
<comment type="caution">
    <text evidence="8">The sequence shown here is derived from an EMBL/GenBank/DDBJ whole genome shotgun (WGS) entry which is preliminary data.</text>
</comment>
<comment type="subcellular location">
    <subcellularLocation>
        <location evidence="1">Nucleus</location>
    </subcellularLocation>
</comment>
<protein>
    <recommendedName>
        <fullName evidence="7">TF-B3 domain-containing protein</fullName>
    </recommendedName>
</protein>
<keyword evidence="9" id="KW-1185">Reference proteome</keyword>
<proteinExistence type="predicted"/>
<evidence type="ECO:0000256" key="4">
    <source>
        <dbReference type="ARBA" id="ARBA00023163"/>
    </source>
</evidence>
<gene>
    <name evidence="8" type="ORF">K7X08_017308</name>
</gene>